<dbReference type="Proteomes" id="UP000078348">
    <property type="component" value="Unassembled WGS sequence"/>
</dbReference>
<comment type="caution">
    <text evidence="2">The sequence shown here is derived from an EMBL/GenBank/DDBJ whole genome shotgun (WGS) entry which is preliminary data.</text>
</comment>
<gene>
    <name evidence="2" type="ORF">AV274_5019</name>
</gene>
<evidence type="ECO:0000256" key="1">
    <source>
        <dbReference type="SAM" id="MobiDB-lite"/>
    </source>
</evidence>
<dbReference type="EMBL" id="LXWW01000421">
    <property type="protein sequence ID" value="OAO13344.1"/>
    <property type="molecule type" value="Genomic_DNA"/>
</dbReference>
<accession>A0A196SBF9</accession>
<organism evidence="2 3">
    <name type="scientific">Blastocystis sp. subtype 1 (strain ATCC 50177 / NandII)</name>
    <dbReference type="NCBI Taxonomy" id="478820"/>
    <lineage>
        <taxon>Eukaryota</taxon>
        <taxon>Sar</taxon>
        <taxon>Stramenopiles</taxon>
        <taxon>Bigyra</taxon>
        <taxon>Opalozoa</taxon>
        <taxon>Opalinata</taxon>
        <taxon>Blastocystidae</taxon>
        <taxon>Blastocystis</taxon>
    </lineage>
</organism>
<proteinExistence type="predicted"/>
<feature type="region of interest" description="Disordered" evidence="1">
    <location>
        <begin position="999"/>
        <end position="1029"/>
    </location>
</feature>
<keyword evidence="3" id="KW-1185">Reference proteome</keyword>
<name>A0A196SBF9_BLAHN</name>
<feature type="compositionally biased region" description="Polar residues" evidence="1">
    <location>
        <begin position="999"/>
        <end position="1027"/>
    </location>
</feature>
<protein>
    <submittedName>
        <fullName evidence="2">Uncharacterized protein</fullName>
    </submittedName>
</protein>
<evidence type="ECO:0000313" key="3">
    <source>
        <dbReference type="Proteomes" id="UP000078348"/>
    </source>
</evidence>
<evidence type="ECO:0000313" key="2">
    <source>
        <dbReference type="EMBL" id="OAO13344.1"/>
    </source>
</evidence>
<reference evidence="2 3" key="1">
    <citation type="submission" date="2016-05" db="EMBL/GenBank/DDBJ databases">
        <title>Nuclear genome of Blastocystis sp. subtype 1 NandII.</title>
        <authorList>
            <person name="Gentekaki E."/>
            <person name="Curtis B."/>
            <person name="Stairs C."/>
            <person name="Eme L."/>
            <person name="Herman E."/>
            <person name="Klimes V."/>
            <person name="Arias M.C."/>
            <person name="Elias M."/>
            <person name="Hilliou F."/>
            <person name="Klute M."/>
            <person name="Malik S.-B."/>
            <person name="Pightling A."/>
            <person name="Rachubinski R."/>
            <person name="Salas D."/>
            <person name="Schlacht A."/>
            <person name="Suga H."/>
            <person name="Archibald J."/>
            <person name="Ball S.G."/>
            <person name="Clark G."/>
            <person name="Dacks J."/>
            <person name="Van Der Giezen M."/>
            <person name="Tsaousis A."/>
            <person name="Roger A."/>
        </authorList>
    </citation>
    <scope>NUCLEOTIDE SEQUENCE [LARGE SCALE GENOMIC DNA]</scope>
    <source>
        <strain evidence="3">ATCC 50177 / NandII</strain>
    </source>
</reference>
<sequence length="1586" mass="176520">MFQYITLKNDIYDTLTLMVNWVNLYNIGPEIGEVRFFVQDSGIPEKESFFSSIDNHLRQSKSMTKIDSIVLTAKASVTLVVFWKAGMRFKQCCNQAVVTSLGMMAVVPKRSNSMLLHVPILLKPVVSHLIVSPTEVKLPDFNFGRVFTLKLTLCNTSDEPMTVVSRPSLLYTSPIQETLRPREKKVVSVPVQCSAKALQNNNLVQESIGFVCPDSIVNQASCLFTAVISNPLFLTLPELDPNNTGRPGVFQIAPIFFSSPTQESAFSITSLRIRNLRDIDVFVQVSEEGKNHFTLLDYSLQPTEYAKIPQESEATVQLKFTTSNRYFQSADGTCTSPFRLFKGKARITGFSVLTKTETLSLRESDSSFQDAEYMSLTQLTSSLPDLPAETPETENDLTSLFSFLVDYSGVAGTVQFSLSETQFLLIPKDSQTRSISREVKITNLNPGMKLPFCIKVIECSNPSLRIKLSKSGGILEEGKYTYFVFTASFSCVGYNYFILRVSDEEETVYQDIRAHVFVTSESLSITEKDAVPRGLSAFPAVSIGNVAVCRDASGHIAMNPHGASSVVLTITNTSGITTTITPFSTLPLRIAEPAMPPDFFSSLDFPDTSFSLQDTIPSFFDDLHARPCCSGFELLSDQTVEVALSVVPREPVLACSKEQAEEIESRGEAAFSGEIFFFNSRRENCIQQILTVSGVYYIEHISVSCKTTDFGYIFVNSSRPRRLDIRITNLSRNKVDIDLSKLPVGFVPAVFYIFSQKHANQNMKRNTIDRTKSPSFPIDEGCYAILTVELDMKKVNYQNGKNFWQLVFSTKCNPTEECVVDLQATVFTDAICCRVKDAVVEESLLWQGIPFPSLQDSVLEMEVCNQCPLSVRIQPIFCQEWLQQALSVSVTPTLFSLQQGKKMTLRLSLHVITMSNLDQKQYCQMNSSSQLGTLQLFVDINTKQENGKTRTITEIPCLADFSLLGLIEVVPPVLNIIATVEHYSKLDELFVPHFNLPPGSSQLSKPPSSTELSLMDTTAEPDSSLSTPRDVDETAIEDVVVTPRLSQKQALSDHLKESALHSVICSVSKDAFEFEIRNRWRERLTVTLHRTQLKHAKHGILFPGESEPVYSSFIEVPERIVIEPEGTVTVTARIIPDTVDGKEKPEDDTEMPTSLVLQTSICSFLSINLPIVIHSSTARHLLFDSSSFSSPLSLSLIVRGAAAVVDGSIIHVDMEKLSIHQQKEIRVTASGRNGDFIHTFCYMPETAPFLTVTKEKGSFLLHLKCDSVGFFSSLLLVVDEKNHDFCFMTVSASFICNVEELCSVPHVAPLLIPANSPANSDSPISLSSLSRTGQWQCLPLNEDIQIEADAFDEDCSAESEVFGLTNRGNIDLSVILFHLDHNHISINFVDLETNQKTKLMVLPANSTKFFSITVNGFEEETDETAALEGNDGSSSDFENDAVPAKYLCFRLLFSNLQDCFIPFCFRINKKPQQFDVVNKEGKSVRNSLFVLQIEEASGQYAFRETPTLRICNRATSTTNTVTFGSFGGSPAVIEKGGELTLSFALVVEMYLDRVKHNTNLSDLHLIEFQEQASKQSLQIFVHVVNR</sequence>